<gene>
    <name evidence="1" type="ordered locus">VIT_13s0156g00470</name>
</gene>
<proteinExistence type="predicted"/>
<name>F6HPU6_VITVI</name>
<accession>F6HPU6</accession>
<dbReference type="InParanoid" id="F6HPU6"/>
<dbReference type="HOGENOM" id="CLU_3018188_0_0_1"/>
<dbReference type="Proteomes" id="UP000009183">
    <property type="component" value="Chromosome 13"/>
</dbReference>
<organism evidence="1 2">
    <name type="scientific">Vitis vinifera</name>
    <name type="common">Grape</name>
    <dbReference type="NCBI Taxonomy" id="29760"/>
    <lineage>
        <taxon>Eukaryota</taxon>
        <taxon>Viridiplantae</taxon>
        <taxon>Streptophyta</taxon>
        <taxon>Embryophyta</taxon>
        <taxon>Tracheophyta</taxon>
        <taxon>Spermatophyta</taxon>
        <taxon>Magnoliopsida</taxon>
        <taxon>eudicotyledons</taxon>
        <taxon>Gunneridae</taxon>
        <taxon>Pentapetalae</taxon>
        <taxon>rosids</taxon>
        <taxon>Vitales</taxon>
        <taxon>Vitaceae</taxon>
        <taxon>Viteae</taxon>
        <taxon>Vitis</taxon>
    </lineage>
</organism>
<reference evidence="2" key="1">
    <citation type="journal article" date="2007" name="Nature">
        <title>The grapevine genome sequence suggests ancestral hexaploidization in major angiosperm phyla.</title>
        <authorList>
            <consortium name="The French-Italian Public Consortium for Grapevine Genome Characterization."/>
            <person name="Jaillon O."/>
            <person name="Aury J.-M."/>
            <person name="Noel B."/>
            <person name="Policriti A."/>
            <person name="Clepet C."/>
            <person name="Casagrande A."/>
            <person name="Choisne N."/>
            <person name="Aubourg S."/>
            <person name="Vitulo N."/>
            <person name="Jubin C."/>
            <person name="Vezzi A."/>
            <person name="Legeai F."/>
            <person name="Hugueney P."/>
            <person name="Dasilva C."/>
            <person name="Horner D."/>
            <person name="Mica E."/>
            <person name="Jublot D."/>
            <person name="Poulain J."/>
            <person name="Bruyere C."/>
            <person name="Billault A."/>
            <person name="Segurens B."/>
            <person name="Gouyvenoux M."/>
            <person name="Ugarte E."/>
            <person name="Cattonaro F."/>
            <person name="Anthouard V."/>
            <person name="Vico V."/>
            <person name="Del Fabbro C."/>
            <person name="Alaux M."/>
            <person name="Di Gaspero G."/>
            <person name="Dumas V."/>
            <person name="Felice N."/>
            <person name="Paillard S."/>
            <person name="Juman I."/>
            <person name="Moroldo M."/>
            <person name="Scalabrin S."/>
            <person name="Canaguier A."/>
            <person name="Le Clainche I."/>
            <person name="Malacrida G."/>
            <person name="Durand E."/>
            <person name="Pesole G."/>
            <person name="Laucou V."/>
            <person name="Chatelet P."/>
            <person name="Merdinoglu D."/>
            <person name="Delledonne M."/>
            <person name="Pezzotti M."/>
            <person name="Lecharny A."/>
            <person name="Scarpelli C."/>
            <person name="Artiguenave F."/>
            <person name="Pe M.E."/>
            <person name="Valle G."/>
            <person name="Morgante M."/>
            <person name="Caboche M."/>
            <person name="Adam-Blondon A.-F."/>
            <person name="Weissenbach J."/>
            <person name="Quetier F."/>
            <person name="Wincker P."/>
        </authorList>
    </citation>
    <scope>NUCLEOTIDE SEQUENCE [LARGE SCALE GENOMIC DNA]</scope>
    <source>
        <strain evidence="2">cv. Pinot noir / PN40024</strain>
    </source>
</reference>
<protein>
    <submittedName>
        <fullName evidence="1">Uncharacterized protein</fullName>
    </submittedName>
</protein>
<dbReference type="PaxDb" id="29760-VIT_13s0156g00470.t01"/>
<evidence type="ECO:0000313" key="2">
    <source>
        <dbReference type="Proteomes" id="UP000009183"/>
    </source>
</evidence>
<dbReference type="AlphaFoldDB" id="F6HPU6"/>
<evidence type="ECO:0000313" key="1">
    <source>
        <dbReference type="EMBL" id="CCB56702.1"/>
    </source>
</evidence>
<sequence length="56" mass="6117">MKLPSLNSKNSDQYTVSQAGLAWDSIPSTSVNSINYGWPLLGWVELQSDSRGSSSR</sequence>
<dbReference type="EMBL" id="FN596003">
    <property type="protein sequence ID" value="CCB56702.1"/>
    <property type="molecule type" value="Genomic_DNA"/>
</dbReference>
<keyword evidence="2" id="KW-1185">Reference proteome</keyword>